<evidence type="ECO:0000313" key="4">
    <source>
        <dbReference type="EMBL" id="KAB5589868.1"/>
    </source>
</evidence>
<accession>A0A5N5QEI7</accession>
<dbReference type="InterPro" id="IPR011043">
    <property type="entry name" value="Gal_Oxase/kelch_b-propeller"/>
</dbReference>
<evidence type="ECO:0000259" key="3">
    <source>
        <dbReference type="Pfam" id="PF09118"/>
    </source>
</evidence>
<dbReference type="SUPFAM" id="SSF81296">
    <property type="entry name" value="E set domains"/>
    <property type="match status" value="1"/>
</dbReference>
<organism evidence="4 5">
    <name type="scientific">Ceratobasidium theobromae</name>
    <dbReference type="NCBI Taxonomy" id="1582974"/>
    <lineage>
        <taxon>Eukaryota</taxon>
        <taxon>Fungi</taxon>
        <taxon>Dikarya</taxon>
        <taxon>Basidiomycota</taxon>
        <taxon>Agaricomycotina</taxon>
        <taxon>Agaricomycetes</taxon>
        <taxon>Cantharellales</taxon>
        <taxon>Ceratobasidiaceae</taxon>
        <taxon>Ceratobasidium</taxon>
    </lineage>
</organism>
<evidence type="ECO:0000256" key="1">
    <source>
        <dbReference type="ARBA" id="ARBA00022729"/>
    </source>
</evidence>
<feature type="domain" description="Galactose oxidase-like Early set" evidence="3">
    <location>
        <begin position="626"/>
        <end position="723"/>
    </location>
</feature>
<gene>
    <name evidence="4" type="ORF">CTheo_6688</name>
</gene>
<protein>
    <recommendedName>
        <fullName evidence="6">Copper radical oxidase</fullName>
    </recommendedName>
</protein>
<dbReference type="Proteomes" id="UP000383932">
    <property type="component" value="Unassembled WGS sequence"/>
</dbReference>
<proteinExistence type="predicted"/>
<dbReference type="Gene3D" id="2.60.40.10">
    <property type="entry name" value="Immunoglobulins"/>
    <property type="match status" value="1"/>
</dbReference>
<dbReference type="EMBL" id="SSOP01000221">
    <property type="protein sequence ID" value="KAB5589868.1"/>
    <property type="molecule type" value="Genomic_DNA"/>
</dbReference>
<dbReference type="InterPro" id="IPR037293">
    <property type="entry name" value="Gal_Oxidase_central_sf"/>
</dbReference>
<keyword evidence="5" id="KW-1185">Reference proteome</keyword>
<dbReference type="AlphaFoldDB" id="A0A5N5QEI7"/>
<evidence type="ECO:0000313" key="5">
    <source>
        <dbReference type="Proteomes" id="UP000383932"/>
    </source>
</evidence>
<dbReference type="PANTHER" id="PTHR32208">
    <property type="entry name" value="SECRETED PROTEIN-RELATED"/>
    <property type="match status" value="1"/>
</dbReference>
<dbReference type="InterPro" id="IPR009880">
    <property type="entry name" value="Glyoxal_oxidase_N"/>
</dbReference>
<dbReference type="Pfam" id="PF07250">
    <property type="entry name" value="Glyoxal_oxid_N"/>
    <property type="match status" value="1"/>
</dbReference>
<evidence type="ECO:0000259" key="2">
    <source>
        <dbReference type="Pfam" id="PF07250"/>
    </source>
</evidence>
<name>A0A5N5QEI7_9AGAM</name>
<dbReference type="OrthoDB" id="2019572at2759"/>
<comment type="caution">
    <text evidence="4">The sequence shown here is derived from an EMBL/GenBank/DDBJ whole genome shotgun (WGS) entry which is preliminary data.</text>
</comment>
<dbReference type="InterPro" id="IPR015202">
    <property type="entry name" value="GO-like_E_set"/>
</dbReference>
<keyword evidence="1" id="KW-0732">Signal</keyword>
<feature type="domain" description="Glyoxal oxidase N-terminal" evidence="2">
    <location>
        <begin position="245"/>
        <end position="621"/>
    </location>
</feature>
<dbReference type="InterPro" id="IPR013783">
    <property type="entry name" value="Ig-like_fold"/>
</dbReference>
<sequence length="729" mass="78870">MLILLLFGAVTLAVPYEGTTRTCASQNSAWNGQQMAPHQHSLPCGTPFSPYFVPEGSISMDDNHKDIQYFPENAWSIYNDPSCVGSSMHASSVLGANVTVKFNGTGIQWFGRKSYRHGASNVYIDGISVGLAHLWSDKAFSMQRLFGISHLVDGEHILTITNTGIDGQTLIDIDAFVVTLGTFRSMLAPQTHQMESRDLWPTWTLEQRGQTGVAAMQLAIISDTEAIIIDKVEHNPLNVNGHPAWGAIYNLEQHTVRPLNLKSNSFCAGGSFLGNGTLVNIGGNPVVEDATGAVDFGDENGLQTIRLFNPCPGGTCDIYDRPRALHMAAPRWYGTVLRLDDGSAMIIGGSTRGGWMNNASTNNPTLEFFPPKSIGENGVVRLKFLTDTLNSNLFPIAFALPDGRVFMAANQGAMVYDWRTNSEYRLPTLPNGVRVTYPMTGTALLLPLSPDKKYEPEVLICGGSTLDDGAPPNVFSALDPASNQCFRIVLTGAGMAAGWNVEEMPDPRIMPDAVLLPDGRVVIVNGGRSGIAGYGNVEGQVGSSNADNPVLTPVLYDPAAPVGQRFSSEGMPLSTIPRLYHSVATLTPDGSIMIAGSNPNLDISTVVYGTEYRVEWLKPDYMYKPRPTFTNLPEKMDFMKFFKLDVKLPKGTKNVKVSLMDLGFVTHSMHMNSRLVELGCELAPDGHSLTVHMPPSGAVYPPGPGWVYVLADGIPSVGKKMMIGDGIIP</sequence>
<dbReference type="Gene3D" id="2.60.120.260">
    <property type="entry name" value="Galactose-binding domain-like"/>
    <property type="match status" value="1"/>
</dbReference>
<evidence type="ECO:0008006" key="6">
    <source>
        <dbReference type="Google" id="ProtNLM"/>
    </source>
</evidence>
<dbReference type="InterPro" id="IPR014756">
    <property type="entry name" value="Ig_E-set"/>
</dbReference>
<dbReference type="Pfam" id="PF09118">
    <property type="entry name" value="GO-like_E_set"/>
    <property type="match status" value="1"/>
</dbReference>
<dbReference type="PANTHER" id="PTHR32208:SF96">
    <property type="entry name" value="GLYOXAL OXIDASE"/>
    <property type="match status" value="1"/>
</dbReference>
<reference evidence="4 5" key="1">
    <citation type="journal article" date="2019" name="Fungal Biol. Biotechnol.">
        <title>Draft genome sequence of fastidious pathogen Ceratobasidium theobromae, which causes vascular-streak dieback in Theobroma cacao.</title>
        <authorList>
            <person name="Ali S.S."/>
            <person name="Asman A."/>
            <person name="Shao J."/>
            <person name="Firmansyah A.P."/>
            <person name="Susilo A.W."/>
            <person name="Rosmana A."/>
            <person name="McMahon P."/>
            <person name="Junaid M."/>
            <person name="Guest D."/>
            <person name="Kheng T.Y."/>
            <person name="Meinhardt L.W."/>
            <person name="Bailey B.A."/>
        </authorList>
    </citation>
    <scope>NUCLEOTIDE SEQUENCE [LARGE SCALE GENOMIC DNA]</scope>
    <source>
        <strain evidence="4 5">CT2</strain>
    </source>
</reference>
<dbReference type="CDD" id="cd02851">
    <property type="entry name" value="E_set_GO_C"/>
    <property type="match status" value="1"/>
</dbReference>
<dbReference type="Gene3D" id="2.130.10.80">
    <property type="entry name" value="Galactose oxidase/kelch, beta-propeller"/>
    <property type="match status" value="1"/>
</dbReference>
<dbReference type="SUPFAM" id="SSF50965">
    <property type="entry name" value="Galactose oxidase, central domain"/>
    <property type="match status" value="1"/>
</dbReference>